<evidence type="ECO:0000313" key="1">
    <source>
        <dbReference type="EMBL" id="VVM07535.1"/>
    </source>
</evidence>
<sequence length="262" mass="30079">MTQDFRGDFDELLGRFDSGKPFAFARYNDGEARVLANQPVGCKHEWQYRPNKDLHFRSSLRESLRIQDDSFFYGLPSWDMSPWMHDLVRGLTAARRESLTFAALFANGNHDRFLEEFVPRLRRSNRPTIFMGNARLSRPRLEEALGISDFLPLSGDCIQLWKRRERELLDLLDLKASLSRGAVFLVAGGPLGKILIHALWKVSADNVYLDVGSALDPLLFGRPTRAYHRDPMNRAVIPCWKPEGEAEEATLVMERSQEKEAR</sequence>
<dbReference type="Proteomes" id="UP000334923">
    <property type="component" value="Unassembled WGS sequence"/>
</dbReference>
<gene>
    <name evidence="1" type="ORF">MAMT_01791</name>
</gene>
<dbReference type="AlphaFoldDB" id="A0A5E6MEK2"/>
<name>A0A5E6MEK2_9BACT</name>
<dbReference type="EMBL" id="CABFVA020000098">
    <property type="protein sequence ID" value="VVM07535.1"/>
    <property type="molecule type" value="Genomic_DNA"/>
</dbReference>
<keyword evidence="2" id="KW-1185">Reference proteome</keyword>
<evidence type="ECO:0000313" key="2">
    <source>
        <dbReference type="Proteomes" id="UP000334923"/>
    </source>
</evidence>
<protein>
    <recommendedName>
        <fullName evidence="3">Glycosyltransferase GT-D fold domain-containing protein</fullName>
    </recommendedName>
</protein>
<dbReference type="OrthoDB" id="185955at2"/>
<proteinExistence type="predicted"/>
<reference evidence="1 2" key="1">
    <citation type="submission" date="2019-09" db="EMBL/GenBank/DDBJ databases">
        <authorList>
            <person name="Cremers G."/>
        </authorList>
    </citation>
    <scope>NUCLEOTIDE SEQUENCE [LARGE SCALE GENOMIC DNA]</scope>
    <source>
        <strain evidence="1">4A</strain>
    </source>
</reference>
<evidence type="ECO:0008006" key="3">
    <source>
        <dbReference type="Google" id="ProtNLM"/>
    </source>
</evidence>
<organism evidence="1 2">
    <name type="scientific">Methylacidimicrobium tartarophylax</name>
    <dbReference type="NCBI Taxonomy" id="1041768"/>
    <lineage>
        <taxon>Bacteria</taxon>
        <taxon>Pseudomonadati</taxon>
        <taxon>Verrucomicrobiota</taxon>
        <taxon>Methylacidimicrobium</taxon>
    </lineage>
</organism>
<dbReference type="RefSeq" id="WP_142660619.1">
    <property type="nucleotide sequence ID" value="NZ_CABFVA020000098.1"/>
</dbReference>
<accession>A0A5E6MEK2</accession>